<dbReference type="Gene3D" id="3.30.1330.80">
    <property type="entry name" value="Hypothetical protein, similar to alpha- acetolactate decarboxylase, domain 2"/>
    <property type="match status" value="1"/>
</dbReference>
<dbReference type="AlphaFoldDB" id="A0A2H0UAM2"/>
<comment type="caution">
    <text evidence="2">The sequence shown here is derived from an EMBL/GenBank/DDBJ whole genome shotgun (WGS) entry which is preliminary data.</text>
</comment>
<feature type="domain" description="PPC" evidence="1">
    <location>
        <begin position="39"/>
        <end position="175"/>
    </location>
</feature>
<dbReference type="PROSITE" id="PS51742">
    <property type="entry name" value="PPC"/>
    <property type="match status" value="1"/>
</dbReference>
<evidence type="ECO:0000313" key="2">
    <source>
        <dbReference type="EMBL" id="PIR82746.1"/>
    </source>
</evidence>
<dbReference type="Pfam" id="PF03479">
    <property type="entry name" value="PCC"/>
    <property type="match status" value="1"/>
</dbReference>
<dbReference type="CDD" id="cd11378">
    <property type="entry name" value="DUF296"/>
    <property type="match status" value="1"/>
</dbReference>
<accession>A0A2H0UAM2</accession>
<evidence type="ECO:0000313" key="3">
    <source>
        <dbReference type="Proteomes" id="UP000231379"/>
    </source>
</evidence>
<dbReference type="SUPFAM" id="SSF117856">
    <property type="entry name" value="AF0104/ALDC/Ptd012-like"/>
    <property type="match status" value="1"/>
</dbReference>
<dbReference type="PANTHER" id="PTHR34988:SF1">
    <property type="entry name" value="DNA-BINDING PROTEIN"/>
    <property type="match status" value="1"/>
</dbReference>
<dbReference type="Proteomes" id="UP000231379">
    <property type="component" value="Unassembled WGS sequence"/>
</dbReference>
<dbReference type="EMBL" id="PFBM01000006">
    <property type="protein sequence ID" value="PIR82746.1"/>
    <property type="molecule type" value="Genomic_DNA"/>
</dbReference>
<organism evidence="2 3">
    <name type="scientific">Candidatus Kaiserbacteria bacterium CG10_big_fil_rev_8_21_14_0_10_59_10</name>
    <dbReference type="NCBI Taxonomy" id="1974612"/>
    <lineage>
        <taxon>Bacteria</taxon>
        <taxon>Candidatus Kaiseribacteriota</taxon>
    </lineage>
</organism>
<gene>
    <name evidence="2" type="ORF">COU20_00650</name>
</gene>
<reference evidence="3" key="1">
    <citation type="submission" date="2017-09" db="EMBL/GenBank/DDBJ databases">
        <title>Depth-based differentiation of microbial function through sediment-hosted aquifers and enrichment of novel symbionts in the deep terrestrial subsurface.</title>
        <authorList>
            <person name="Probst A.J."/>
            <person name="Ladd B."/>
            <person name="Jarett J.K."/>
            <person name="Geller-Mcgrath D.E."/>
            <person name="Sieber C.M.K."/>
            <person name="Emerson J.B."/>
            <person name="Anantharaman K."/>
            <person name="Thomas B.C."/>
            <person name="Malmstrom R."/>
            <person name="Stieglmeier M."/>
            <person name="Klingl A."/>
            <person name="Woyke T."/>
            <person name="Ryan C.M."/>
            <person name="Banfield J.F."/>
        </authorList>
    </citation>
    <scope>NUCLEOTIDE SEQUENCE [LARGE SCALE GENOMIC DNA]</scope>
</reference>
<sequence>MIFAGTGSPRLRKKRRNFCMSCAHSAGRCGASMNNPMHVRDVETGFVIKLSRGEKVMESLTEFCKTRGLQGGFLQGIGAVRNTEMGYYDLEKREYFFKSYPGDMEVISMTGNIALVDEAPFLHVHLTLSDTENRAHGGHLKEAEVAVTLEVFLTPFPVALKRTYDDGTGLKLLDI</sequence>
<dbReference type="InterPro" id="IPR005175">
    <property type="entry name" value="PPC_dom"/>
</dbReference>
<protein>
    <recommendedName>
        <fullName evidence="1">PPC domain-containing protein</fullName>
    </recommendedName>
</protein>
<name>A0A2H0UAM2_9BACT</name>
<proteinExistence type="predicted"/>
<evidence type="ECO:0000259" key="1">
    <source>
        <dbReference type="PROSITE" id="PS51742"/>
    </source>
</evidence>
<dbReference type="PANTHER" id="PTHR34988">
    <property type="entry name" value="PROTEIN, PUTATIVE-RELATED"/>
    <property type="match status" value="1"/>
</dbReference>